<organism evidence="6 7">
    <name type="scientific">Rhamnusium bicolor</name>
    <dbReference type="NCBI Taxonomy" id="1586634"/>
    <lineage>
        <taxon>Eukaryota</taxon>
        <taxon>Metazoa</taxon>
        <taxon>Ecdysozoa</taxon>
        <taxon>Arthropoda</taxon>
        <taxon>Hexapoda</taxon>
        <taxon>Insecta</taxon>
        <taxon>Pterygota</taxon>
        <taxon>Neoptera</taxon>
        <taxon>Endopterygota</taxon>
        <taxon>Coleoptera</taxon>
        <taxon>Polyphaga</taxon>
        <taxon>Cucujiformia</taxon>
        <taxon>Chrysomeloidea</taxon>
        <taxon>Cerambycidae</taxon>
        <taxon>Lepturinae</taxon>
        <taxon>Rhagiini</taxon>
        <taxon>Rhamnusium</taxon>
    </lineage>
</organism>
<accession>A0AAV8ZVG1</accession>
<dbReference type="Gene3D" id="3.40.50.1820">
    <property type="entry name" value="alpha/beta hydrolase"/>
    <property type="match status" value="1"/>
</dbReference>
<dbReference type="GO" id="GO:0005615">
    <property type="term" value="C:extracellular space"/>
    <property type="evidence" value="ECO:0007669"/>
    <property type="project" value="TreeGrafter"/>
</dbReference>
<dbReference type="InterPro" id="IPR013818">
    <property type="entry name" value="Lipase"/>
</dbReference>
<keyword evidence="7" id="KW-1185">Reference proteome</keyword>
<feature type="non-terminal residue" evidence="6">
    <location>
        <position position="1"/>
    </location>
</feature>
<dbReference type="PANTHER" id="PTHR11610:SF36">
    <property type="entry name" value="LIPASE MEMBER H-A-LIKE PROTEIN"/>
    <property type="match status" value="1"/>
</dbReference>
<dbReference type="PANTHER" id="PTHR11610">
    <property type="entry name" value="LIPASE"/>
    <property type="match status" value="1"/>
</dbReference>
<dbReference type="InterPro" id="IPR000734">
    <property type="entry name" value="TAG_lipase"/>
</dbReference>
<reference evidence="6" key="1">
    <citation type="journal article" date="2023" name="Insect Mol. Biol.">
        <title>Genome sequencing provides insights into the evolution of gene families encoding plant cell wall-degrading enzymes in longhorned beetles.</title>
        <authorList>
            <person name="Shin N.R."/>
            <person name="Okamura Y."/>
            <person name="Kirsch R."/>
            <person name="Pauchet Y."/>
        </authorList>
    </citation>
    <scope>NUCLEOTIDE SEQUENCE</scope>
    <source>
        <strain evidence="6">RBIC_L_NR</strain>
    </source>
</reference>
<protein>
    <recommendedName>
        <fullName evidence="5">Lipase domain-containing protein</fullName>
    </recommendedName>
</protein>
<comment type="caution">
    <text evidence="6">The sequence shown here is derived from an EMBL/GenBank/DDBJ whole genome shotgun (WGS) entry which is preliminary data.</text>
</comment>
<dbReference type="GO" id="GO:0016042">
    <property type="term" value="P:lipid catabolic process"/>
    <property type="evidence" value="ECO:0007669"/>
    <property type="project" value="TreeGrafter"/>
</dbReference>
<comment type="subcellular location">
    <subcellularLocation>
        <location evidence="1">Secreted</location>
    </subcellularLocation>
</comment>
<evidence type="ECO:0000256" key="4">
    <source>
        <dbReference type="RuleBase" id="RU004262"/>
    </source>
</evidence>
<dbReference type="Proteomes" id="UP001162156">
    <property type="component" value="Unassembled WGS sequence"/>
</dbReference>
<dbReference type="SUPFAM" id="SSF53474">
    <property type="entry name" value="alpha/beta-Hydrolases"/>
    <property type="match status" value="1"/>
</dbReference>
<evidence type="ECO:0000256" key="3">
    <source>
        <dbReference type="ARBA" id="ARBA00022525"/>
    </source>
</evidence>
<comment type="similarity">
    <text evidence="2 4">Belongs to the AB hydrolase superfamily. Lipase family.</text>
</comment>
<dbReference type="InterPro" id="IPR029058">
    <property type="entry name" value="AB_hydrolase_fold"/>
</dbReference>
<evidence type="ECO:0000256" key="2">
    <source>
        <dbReference type="ARBA" id="ARBA00010701"/>
    </source>
</evidence>
<proteinExistence type="inferred from homology"/>
<dbReference type="EMBL" id="JANEYF010000412">
    <property type="protein sequence ID" value="KAJ8970109.1"/>
    <property type="molecule type" value="Genomic_DNA"/>
</dbReference>
<dbReference type="AlphaFoldDB" id="A0AAV8ZVG1"/>
<feature type="domain" description="Lipase" evidence="5">
    <location>
        <begin position="1"/>
        <end position="92"/>
    </location>
</feature>
<dbReference type="Pfam" id="PF00151">
    <property type="entry name" value="Lipase"/>
    <property type="match status" value="1"/>
</dbReference>
<evidence type="ECO:0000313" key="7">
    <source>
        <dbReference type="Proteomes" id="UP001162156"/>
    </source>
</evidence>
<dbReference type="GO" id="GO:0016298">
    <property type="term" value="F:lipase activity"/>
    <property type="evidence" value="ECO:0007669"/>
    <property type="project" value="InterPro"/>
</dbReference>
<evidence type="ECO:0000313" key="6">
    <source>
        <dbReference type="EMBL" id="KAJ8970109.1"/>
    </source>
</evidence>
<dbReference type="GO" id="GO:0017171">
    <property type="term" value="F:serine hydrolase activity"/>
    <property type="evidence" value="ECO:0007669"/>
    <property type="project" value="TreeGrafter"/>
</dbReference>
<evidence type="ECO:0000256" key="1">
    <source>
        <dbReference type="ARBA" id="ARBA00004613"/>
    </source>
</evidence>
<name>A0AAV8ZVG1_9CUCU</name>
<evidence type="ECO:0000259" key="5">
    <source>
        <dbReference type="Pfam" id="PF00151"/>
    </source>
</evidence>
<gene>
    <name evidence="6" type="ORF">NQ314_001399</name>
</gene>
<sequence length="120" mass="13405">LDPARPLIDRFANKNFKLTKDDAHQVQIIHTNAGFLGEVNQVGHVDFCVNGGRFQPNCYGNRIRRARCSHFQSACYFAQTVKYGDSMIGRPCVASCPKRTSNWGYLPGKPIPMGEETPFG</sequence>
<keyword evidence="3" id="KW-0964">Secreted</keyword>